<comment type="caution">
    <text evidence="2">The sequence shown here is derived from an EMBL/GenBank/DDBJ whole genome shotgun (WGS) entry which is preliminary data.</text>
</comment>
<organism evidence="2 3">
    <name type="scientific">Streblomastix strix</name>
    <dbReference type="NCBI Taxonomy" id="222440"/>
    <lineage>
        <taxon>Eukaryota</taxon>
        <taxon>Metamonada</taxon>
        <taxon>Preaxostyla</taxon>
        <taxon>Oxymonadida</taxon>
        <taxon>Streblomastigidae</taxon>
        <taxon>Streblomastix</taxon>
    </lineage>
</organism>
<feature type="region of interest" description="Disordered" evidence="1">
    <location>
        <begin position="1"/>
        <end position="29"/>
    </location>
</feature>
<feature type="compositionally biased region" description="Low complexity" evidence="1">
    <location>
        <begin position="7"/>
        <end position="21"/>
    </location>
</feature>
<dbReference type="EMBL" id="SNRW01000790">
    <property type="protein sequence ID" value="KAA6399249.1"/>
    <property type="molecule type" value="Genomic_DNA"/>
</dbReference>
<accession>A0A5J4WYG6</accession>
<gene>
    <name evidence="2" type="ORF">EZS28_005223</name>
</gene>
<evidence type="ECO:0000256" key="1">
    <source>
        <dbReference type="SAM" id="MobiDB-lite"/>
    </source>
</evidence>
<reference evidence="2 3" key="1">
    <citation type="submission" date="2019-03" db="EMBL/GenBank/DDBJ databases">
        <title>Single cell metagenomics reveals metabolic interactions within the superorganism composed of flagellate Streblomastix strix and complex community of Bacteroidetes bacteria on its surface.</title>
        <authorList>
            <person name="Treitli S.C."/>
            <person name="Kolisko M."/>
            <person name="Husnik F."/>
            <person name="Keeling P."/>
            <person name="Hampl V."/>
        </authorList>
    </citation>
    <scope>NUCLEOTIDE SEQUENCE [LARGE SCALE GENOMIC DNA]</scope>
    <source>
        <strain evidence="2">ST1C</strain>
    </source>
</reference>
<protein>
    <submittedName>
        <fullName evidence="2">Uncharacterized protein</fullName>
    </submittedName>
</protein>
<evidence type="ECO:0000313" key="2">
    <source>
        <dbReference type="EMBL" id="KAA6399249.1"/>
    </source>
</evidence>
<dbReference type="Proteomes" id="UP000324800">
    <property type="component" value="Unassembled WGS sequence"/>
</dbReference>
<dbReference type="AlphaFoldDB" id="A0A5J4WYG6"/>
<proteinExistence type="predicted"/>
<name>A0A5J4WYG6_9EUKA</name>
<sequence length="95" mass="10315">MPPPHSGPRGQPPSGQGSTGPYAPGNAAIPQATIFPPVLKAEQEIPEIPNVMTKETIKDHMRRWMLNGFEQIPVGKDDEVQYWPSFGSGVPHATD</sequence>
<evidence type="ECO:0000313" key="3">
    <source>
        <dbReference type="Proteomes" id="UP000324800"/>
    </source>
</evidence>